<dbReference type="InterPro" id="IPR013936">
    <property type="entry name" value="CRT-like"/>
</dbReference>
<feature type="compositionally biased region" description="Gly residues" evidence="7">
    <location>
        <begin position="114"/>
        <end position="127"/>
    </location>
</feature>
<feature type="region of interest" description="Disordered" evidence="7">
    <location>
        <begin position="110"/>
        <end position="135"/>
    </location>
</feature>
<comment type="subcellular location">
    <subcellularLocation>
        <location evidence="1">Membrane</location>
        <topology evidence="1">Multi-pass membrane protein</topology>
    </subcellularLocation>
</comment>
<comment type="caution">
    <text evidence="9">The sequence shown here is derived from an EMBL/GenBank/DDBJ whole genome shotgun (WGS) entry which is preliminary data.</text>
</comment>
<dbReference type="AlphaFoldDB" id="A0A438KGS4"/>
<evidence type="ECO:0000256" key="8">
    <source>
        <dbReference type="SAM" id="Phobius"/>
    </source>
</evidence>
<dbReference type="GO" id="GO:0016020">
    <property type="term" value="C:membrane"/>
    <property type="evidence" value="ECO:0007669"/>
    <property type="project" value="UniProtKB-SubCell"/>
</dbReference>
<evidence type="ECO:0000313" key="10">
    <source>
        <dbReference type="Proteomes" id="UP000288805"/>
    </source>
</evidence>
<evidence type="ECO:0000256" key="6">
    <source>
        <dbReference type="ARBA" id="ARBA00023136"/>
    </source>
</evidence>
<evidence type="ECO:0000256" key="5">
    <source>
        <dbReference type="ARBA" id="ARBA00022989"/>
    </source>
</evidence>
<keyword evidence="4 8" id="KW-0812">Transmembrane</keyword>
<organism evidence="9 10">
    <name type="scientific">Vitis vinifera</name>
    <name type="common">Grape</name>
    <dbReference type="NCBI Taxonomy" id="29760"/>
    <lineage>
        <taxon>Eukaryota</taxon>
        <taxon>Viridiplantae</taxon>
        <taxon>Streptophyta</taxon>
        <taxon>Embryophyta</taxon>
        <taxon>Tracheophyta</taxon>
        <taxon>Spermatophyta</taxon>
        <taxon>Magnoliopsida</taxon>
        <taxon>eudicotyledons</taxon>
        <taxon>Gunneridae</taxon>
        <taxon>Pentapetalae</taxon>
        <taxon>rosids</taxon>
        <taxon>Vitales</taxon>
        <taxon>Vitaceae</taxon>
        <taxon>Viteae</taxon>
        <taxon>Vitis</taxon>
    </lineage>
</organism>
<evidence type="ECO:0000256" key="1">
    <source>
        <dbReference type="ARBA" id="ARBA00004141"/>
    </source>
</evidence>
<protein>
    <submittedName>
        <fullName evidence="9">Protein CLT1, chloroplastic</fullName>
    </submittedName>
</protein>
<dbReference type="Proteomes" id="UP000288805">
    <property type="component" value="Unassembled WGS sequence"/>
</dbReference>
<keyword evidence="5 8" id="KW-1133">Transmembrane helix</keyword>
<evidence type="ECO:0000256" key="2">
    <source>
        <dbReference type="ARBA" id="ARBA00006690"/>
    </source>
</evidence>
<evidence type="ECO:0000256" key="7">
    <source>
        <dbReference type="SAM" id="MobiDB-lite"/>
    </source>
</evidence>
<reference evidence="9 10" key="1">
    <citation type="journal article" date="2018" name="PLoS Genet.">
        <title>Population sequencing reveals clonal diversity and ancestral inbreeding in the grapevine cultivar Chardonnay.</title>
        <authorList>
            <person name="Roach M.J."/>
            <person name="Johnson D.L."/>
            <person name="Bohlmann J."/>
            <person name="van Vuuren H.J."/>
            <person name="Jones S.J."/>
            <person name="Pretorius I.S."/>
            <person name="Schmidt S.A."/>
            <person name="Borneman A.R."/>
        </authorList>
    </citation>
    <scope>NUCLEOTIDE SEQUENCE [LARGE SCALE GENOMIC DNA]</scope>
    <source>
        <strain evidence="10">cv. Chardonnay</strain>
        <tissue evidence="9">Leaf</tissue>
    </source>
</reference>
<dbReference type="PANTHER" id="PTHR31326">
    <property type="entry name" value="PROTEIN CLT2, CHLOROPLASTIC"/>
    <property type="match status" value="1"/>
</dbReference>
<evidence type="ECO:0000256" key="4">
    <source>
        <dbReference type="ARBA" id="ARBA00022692"/>
    </source>
</evidence>
<keyword evidence="3" id="KW-0813">Transport</keyword>
<name>A0A438KGS4_VITVI</name>
<feature type="transmembrane region" description="Helical" evidence="8">
    <location>
        <begin position="209"/>
        <end position="234"/>
    </location>
</feature>
<comment type="similarity">
    <text evidence="2">Belongs to the CRT-like transporter family.</text>
</comment>
<evidence type="ECO:0000313" key="9">
    <source>
        <dbReference type="EMBL" id="RVX20407.1"/>
    </source>
</evidence>
<evidence type="ECO:0000256" key="3">
    <source>
        <dbReference type="ARBA" id="ARBA00022448"/>
    </source>
</evidence>
<gene>
    <name evidence="9" type="primary">CLT1_1</name>
    <name evidence="9" type="ORF">CK203_004477</name>
</gene>
<accession>A0A438KGS4</accession>
<keyword evidence="6 8" id="KW-0472">Membrane</keyword>
<dbReference type="PANTHER" id="PTHR31326:SF3">
    <property type="entry name" value="PROTEIN CLT3, CHLOROPLASTIC"/>
    <property type="match status" value="1"/>
</dbReference>
<dbReference type="EMBL" id="QGNW01000007">
    <property type="protein sequence ID" value="RVX20407.1"/>
    <property type="molecule type" value="Genomic_DNA"/>
</dbReference>
<sequence>MMEGALSIKFQWNQPRHPLFHNSSPRPLTLYKIGRFVTHETRKQNSLFFSFSILHKLYCSSYIHLNQYVCLLPPANRRRSCSNGCQAGSGSQRDFEALWSWNEQAEGDRFEGEAAGGGGGGGYGRGGVRVRSDGGGEERVEKWSYGSEDRRRGDLVVVEEKEDVGCASGGCEGDRRMKVVIAAAFTVVLGVGNRVLYKLALVPLKHYPFFLAQLATVGYFSLCIPFSITLLITLHIL</sequence>
<feature type="transmembrane region" description="Helical" evidence="8">
    <location>
        <begin position="179"/>
        <end position="197"/>
    </location>
</feature>
<proteinExistence type="inferred from homology"/>